<keyword evidence="5" id="KW-1185">Reference proteome</keyword>
<keyword evidence="1" id="KW-0233">DNA recombination</keyword>
<dbReference type="Pfam" id="PF00589">
    <property type="entry name" value="Phage_integrase"/>
    <property type="match status" value="1"/>
</dbReference>
<dbReference type="PROSITE" id="PS51898">
    <property type="entry name" value="TYR_RECOMBINASE"/>
    <property type="match status" value="1"/>
</dbReference>
<dbReference type="InterPro" id="IPR011010">
    <property type="entry name" value="DNA_brk_join_enz"/>
</dbReference>
<dbReference type="Proteomes" id="UP000618986">
    <property type="component" value="Unassembled WGS sequence"/>
</dbReference>
<feature type="compositionally biased region" description="Basic and acidic residues" evidence="2">
    <location>
        <begin position="69"/>
        <end position="82"/>
    </location>
</feature>
<evidence type="ECO:0000256" key="2">
    <source>
        <dbReference type="SAM" id="MobiDB-lite"/>
    </source>
</evidence>
<evidence type="ECO:0000256" key="1">
    <source>
        <dbReference type="ARBA" id="ARBA00023172"/>
    </source>
</evidence>
<feature type="domain" description="Tyr recombinase" evidence="3">
    <location>
        <begin position="1"/>
        <end position="83"/>
    </location>
</feature>
<protein>
    <submittedName>
        <fullName evidence="4">Integrase</fullName>
    </submittedName>
</protein>
<dbReference type="GeneID" id="300292980"/>
<dbReference type="Gene3D" id="1.10.443.10">
    <property type="entry name" value="Intergrase catalytic core"/>
    <property type="match status" value="1"/>
</dbReference>
<accession>A0ABR6MB11</accession>
<dbReference type="SUPFAM" id="SSF56349">
    <property type="entry name" value="DNA breaking-rejoining enzymes"/>
    <property type="match status" value="1"/>
</dbReference>
<feature type="region of interest" description="Disordered" evidence="2">
    <location>
        <begin position="64"/>
        <end position="92"/>
    </location>
</feature>
<name>A0ABR6MB11_MICEC</name>
<proteinExistence type="predicted"/>
<sequence length="92" mass="10159">MRPGQAASAADRQREAVAHVAKMAPDALRSHDLRHSYATELVSRGVPVNDVQAVMGHEKPSTTLNLYTHRSDGRDQRIREAFADDPLTPNDN</sequence>
<reference evidence="4 5" key="1">
    <citation type="submission" date="2020-08" db="EMBL/GenBank/DDBJ databases">
        <title>Sequencing the genomes of 1000 actinobacteria strains.</title>
        <authorList>
            <person name="Klenk H.-P."/>
        </authorList>
    </citation>
    <scope>NUCLEOTIDE SEQUENCE [LARGE SCALE GENOMIC DNA]</scope>
    <source>
        <strain evidence="4 5">DSM 43036</strain>
    </source>
</reference>
<organism evidence="4 5">
    <name type="scientific">Micromonospora echinospora</name>
    <name type="common">Micromonospora purpurea</name>
    <dbReference type="NCBI Taxonomy" id="1877"/>
    <lineage>
        <taxon>Bacteria</taxon>
        <taxon>Bacillati</taxon>
        <taxon>Actinomycetota</taxon>
        <taxon>Actinomycetes</taxon>
        <taxon>Micromonosporales</taxon>
        <taxon>Micromonosporaceae</taxon>
        <taxon>Micromonospora</taxon>
    </lineage>
</organism>
<evidence type="ECO:0000259" key="3">
    <source>
        <dbReference type="PROSITE" id="PS51898"/>
    </source>
</evidence>
<dbReference type="InterPro" id="IPR013762">
    <property type="entry name" value="Integrase-like_cat_sf"/>
</dbReference>
<evidence type="ECO:0000313" key="4">
    <source>
        <dbReference type="EMBL" id="MBB5112569.1"/>
    </source>
</evidence>
<evidence type="ECO:0000313" key="5">
    <source>
        <dbReference type="Proteomes" id="UP000618986"/>
    </source>
</evidence>
<comment type="caution">
    <text evidence="4">The sequence shown here is derived from an EMBL/GenBank/DDBJ whole genome shotgun (WGS) entry which is preliminary data.</text>
</comment>
<dbReference type="RefSeq" id="WP_260412906.1">
    <property type="nucleotide sequence ID" value="NZ_JACHJC010000001.1"/>
</dbReference>
<dbReference type="EMBL" id="JACHJC010000001">
    <property type="protein sequence ID" value="MBB5112569.1"/>
    <property type="molecule type" value="Genomic_DNA"/>
</dbReference>
<dbReference type="InterPro" id="IPR002104">
    <property type="entry name" value="Integrase_catalytic"/>
</dbReference>
<gene>
    <name evidence="4" type="ORF">FHU28_002408</name>
</gene>